<comment type="cofactor">
    <cofactor evidence="1">
        <name>Mg(2+)</name>
        <dbReference type="ChEBI" id="CHEBI:18420"/>
    </cofactor>
</comment>
<dbReference type="InterPro" id="IPR006357">
    <property type="entry name" value="HAD-SF_hydro_IIA"/>
</dbReference>
<name>A0A8J2P0U0_9HEXA</name>
<organism evidence="5 6">
    <name type="scientific">Allacma fusca</name>
    <dbReference type="NCBI Taxonomy" id="39272"/>
    <lineage>
        <taxon>Eukaryota</taxon>
        <taxon>Metazoa</taxon>
        <taxon>Ecdysozoa</taxon>
        <taxon>Arthropoda</taxon>
        <taxon>Hexapoda</taxon>
        <taxon>Collembola</taxon>
        <taxon>Symphypleona</taxon>
        <taxon>Sminthuridae</taxon>
        <taxon>Allacma</taxon>
    </lineage>
</organism>
<dbReference type="OrthoDB" id="426235at2759"/>
<dbReference type="GO" id="GO:0046872">
    <property type="term" value="F:metal ion binding"/>
    <property type="evidence" value="ECO:0007669"/>
    <property type="project" value="UniProtKB-KW"/>
</dbReference>
<dbReference type="Pfam" id="PF13242">
    <property type="entry name" value="Hydrolase_like"/>
    <property type="match status" value="1"/>
</dbReference>
<dbReference type="InterPro" id="IPR006355">
    <property type="entry name" value="LHPP/HDHD2"/>
</dbReference>
<dbReference type="GO" id="GO:0016791">
    <property type="term" value="F:phosphatase activity"/>
    <property type="evidence" value="ECO:0007669"/>
    <property type="project" value="InterPro"/>
</dbReference>
<dbReference type="Pfam" id="PF13344">
    <property type="entry name" value="Hydrolase_6"/>
    <property type="match status" value="1"/>
</dbReference>
<gene>
    <name evidence="5" type="ORF">AFUS01_LOCUS10727</name>
</gene>
<evidence type="ECO:0000313" key="6">
    <source>
        <dbReference type="Proteomes" id="UP000708208"/>
    </source>
</evidence>
<dbReference type="EMBL" id="CAJVCH010080262">
    <property type="protein sequence ID" value="CAG7721515.1"/>
    <property type="molecule type" value="Genomic_DNA"/>
</dbReference>
<comment type="caution">
    <text evidence="5">The sequence shown here is derived from an EMBL/GenBank/DDBJ whole genome shotgun (WGS) entry which is preliminary data.</text>
</comment>
<keyword evidence="6" id="KW-1185">Reference proteome</keyword>
<reference evidence="5" key="1">
    <citation type="submission" date="2021-06" db="EMBL/GenBank/DDBJ databases">
        <authorList>
            <person name="Hodson N. C."/>
            <person name="Mongue J. A."/>
            <person name="Jaron S. K."/>
        </authorList>
    </citation>
    <scope>NUCLEOTIDE SEQUENCE</scope>
</reference>
<dbReference type="Proteomes" id="UP000708208">
    <property type="component" value="Unassembled WGS sequence"/>
</dbReference>
<evidence type="ECO:0000313" key="5">
    <source>
        <dbReference type="EMBL" id="CAG7721515.1"/>
    </source>
</evidence>
<evidence type="ECO:0000256" key="1">
    <source>
        <dbReference type="ARBA" id="ARBA00001946"/>
    </source>
</evidence>
<evidence type="ECO:0000256" key="2">
    <source>
        <dbReference type="ARBA" id="ARBA00022723"/>
    </source>
</evidence>
<dbReference type="PANTHER" id="PTHR19288">
    <property type="entry name" value="4-NITROPHENYLPHOSPHATASE-RELATED"/>
    <property type="match status" value="1"/>
</dbReference>
<dbReference type="CDD" id="cd07509">
    <property type="entry name" value="HAD_PPase"/>
    <property type="match status" value="1"/>
</dbReference>
<keyword evidence="3" id="KW-0460">Magnesium</keyword>
<dbReference type="AlphaFoldDB" id="A0A8J2P0U0"/>
<dbReference type="NCBIfam" id="TIGR01460">
    <property type="entry name" value="HAD-SF-IIA"/>
    <property type="match status" value="1"/>
</dbReference>
<evidence type="ECO:0000256" key="4">
    <source>
        <dbReference type="ARBA" id="ARBA00039666"/>
    </source>
</evidence>
<dbReference type="GO" id="GO:0005737">
    <property type="term" value="C:cytoplasm"/>
    <property type="evidence" value="ECO:0007669"/>
    <property type="project" value="TreeGrafter"/>
</dbReference>
<proteinExistence type="predicted"/>
<dbReference type="PANTHER" id="PTHR19288:SF46">
    <property type="entry name" value="HALOACID DEHALOGENASE-LIKE HYDROLASE DOMAIN-CONTAINING PROTEIN 2"/>
    <property type="match status" value="1"/>
</dbReference>
<protein>
    <recommendedName>
        <fullName evidence="4">Haloacid dehalogenase-like hydrolase domain-containing protein 2</fullName>
    </recommendedName>
</protein>
<evidence type="ECO:0000256" key="3">
    <source>
        <dbReference type="ARBA" id="ARBA00022842"/>
    </source>
</evidence>
<keyword evidence="2" id="KW-0479">Metal-binding</keyword>
<dbReference type="NCBIfam" id="TIGR01458">
    <property type="entry name" value="HAD-SF-IIA-hyp3"/>
    <property type="match status" value="1"/>
</dbReference>
<sequence>MKILWRFNAIVSKAHKTYYQDQLRSSRNFACRKLSREFVKSEAERPTGAGIEVGRQLISTASANMDEHGQIHANNLPTGLKVPVVGAVPGDLYIDPKSDLDDIGRAYQKYFGTTKYVLVDLSGTLHIENTITPEAPQALQKLRDAGIQLRFVTNTTKESKNLLYTRLINLGFSLEKDEIFTSLIAARKKIEQLKIRPYFLIEDEALEDFEGIETENPSGVVVGLSPTNFDYTGLTKAFRLLFHGCPLIAIHKGKYFRKGEGMLALGPGPFVHALEYATDSKALLVGKPNPEFFKSALANTSIATSDVVMIGDDVEDDVIGAMNAGFRGILVKTGKYQNQDELKCHPKFPTVLVDNFSKAVELILAAISIEKGMCLKEIPEKISKSQLQKLAAEREHQRHIDAYTRDGCGCYPVPEAPKETESQAVKPNCKR</sequence>
<accession>A0A8J2P0U0</accession>